<keyword evidence="3" id="KW-1185">Reference proteome</keyword>
<evidence type="ECO:0000256" key="1">
    <source>
        <dbReference type="SAM" id="Phobius"/>
    </source>
</evidence>
<protein>
    <recommendedName>
        <fullName evidence="4">TIGR04222 domain-containing membrane protein</fullName>
    </recommendedName>
</protein>
<accession>A0ABR7X5U2</accession>
<organism evidence="2 3">
    <name type="scientific">Mucilaginibacter rigui</name>
    <dbReference type="NCBI Taxonomy" id="534635"/>
    <lineage>
        <taxon>Bacteria</taxon>
        <taxon>Pseudomonadati</taxon>
        <taxon>Bacteroidota</taxon>
        <taxon>Sphingobacteriia</taxon>
        <taxon>Sphingobacteriales</taxon>
        <taxon>Sphingobacteriaceae</taxon>
        <taxon>Mucilaginibacter</taxon>
    </lineage>
</organism>
<evidence type="ECO:0008006" key="4">
    <source>
        <dbReference type="Google" id="ProtNLM"/>
    </source>
</evidence>
<dbReference type="Proteomes" id="UP000618754">
    <property type="component" value="Unassembled WGS sequence"/>
</dbReference>
<keyword evidence="1" id="KW-0812">Transmembrane</keyword>
<evidence type="ECO:0000313" key="2">
    <source>
        <dbReference type="EMBL" id="MBD1385954.1"/>
    </source>
</evidence>
<name>A0ABR7X5U2_9SPHI</name>
<keyword evidence="1" id="KW-0472">Membrane</keyword>
<reference evidence="2 3" key="1">
    <citation type="submission" date="2020-09" db="EMBL/GenBank/DDBJ databases">
        <title>Novel species of Mucilaginibacter isolated from a glacier on the Tibetan Plateau.</title>
        <authorList>
            <person name="Liu Q."/>
            <person name="Xin Y.-H."/>
        </authorList>
    </citation>
    <scope>NUCLEOTIDE SEQUENCE [LARGE SCALE GENOMIC DNA]</scope>
    <source>
        <strain evidence="2 3">CGMCC 1.13878</strain>
    </source>
</reference>
<evidence type="ECO:0000313" key="3">
    <source>
        <dbReference type="Proteomes" id="UP000618754"/>
    </source>
</evidence>
<sequence>MELNEQKLWQKIHAFELDEPGSAFKFSDRLARENGWTKSYAKRVVEEYKKFIFLCCVSQQGVTPSDPVDQAWHLHLTFTRSYWTDLCKNTLNREIHHNPTKGGEQEAAKFDGFYTGSQKLYAEKFGQQPPSDIWHDNHTRFSDINFQRVNTGRYWMVKKPRFSVYSLVLLMLFIASTIFIQASDTILSAILMLGIITVIIIAVYKWESDPDRWKNNDDDRTGGGCSTAGSGCNSHHGGQHGGHYGGGDSGCGSGCSGCSSSGCSGCGGGGD</sequence>
<dbReference type="EMBL" id="JACWMW010000002">
    <property type="protein sequence ID" value="MBD1385954.1"/>
    <property type="molecule type" value="Genomic_DNA"/>
</dbReference>
<dbReference type="RefSeq" id="WP_191176138.1">
    <property type="nucleotide sequence ID" value="NZ_JACWMW010000002.1"/>
</dbReference>
<feature type="transmembrane region" description="Helical" evidence="1">
    <location>
        <begin position="186"/>
        <end position="204"/>
    </location>
</feature>
<proteinExistence type="predicted"/>
<comment type="caution">
    <text evidence="2">The sequence shown here is derived from an EMBL/GenBank/DDBJ whole genome shotgun (WGS) entry which is preliminary data.</text>
</comment>
<keyword evidence="1" id="KW-1133">Transmembrane helix</keyword>
<gene>
    <name evidence="2" type="ORF">IDJ75_11740</name>
</gene>
<feature type="transmembrane region" description="Helical" evidence="1">
    <location>
        <begin position="162"/>
        <end position="180"/>
    </location>
</feature>